<evidence type="ECO:0000313" key="2">
    <source>
        <dbReference type="Proteomes" id="UP000050783"/>
    </source>
</evidence>
<protein>
    <recommendedName>
        <fullName evidence="3">Methyltransferase domain-containing protein</fullName>
    </recommendedName>
</protein>
<dbReference type="AlphaFoldDB" id="A0A0P1F2W1"/>
<dbReference type="InterPro" id="IPR029063">
    <property type="entry name" value="SAM-dependent_MTases_sf"/>
</dbReference>
<organism evidence="1 2">
    <name type="scientific">Ruegeria atlantica</name>
    <dbReference type="NCBI Taxonomy" id="81569"/>
    <lineage>
        <taxon>Bacteria</taxon>
        <taxon>Pseudomonadati</taxon>
        <taxon>Pseudomonadota</taxon>
        <taxon>Alphaproteobacteria</taxon>
        <taxon>Rhodobacterales</taxon>
        <taxon>Roseobacteraceae</taxon>
        <taxon>Ruegeria</taxon>
    </lineage>
</organism>
<dbReference type="Proteomes" id="UP000050783">
    <property type="component" value="Unassembled WGS sequence"/>
</dbReference>
<sequence length="221" mass="25444">MRSGVRNAFESKSWAGRNVPRSGNGSTLEATAPLRRALPDIFERYKVKTFLDAPCGDWTWMQEVDLTGLSYIGGDISLEVVQSVQEKHAAPGREFVHLDITSDTLPQVDLMMCRDCLFHLKWWLRWVFFENFVRSETPYLLTTMHYVPINERLKNNAGFKRFNPCVAPFNFSDPIETIEETGEIHLDPEFLQSTEGRDQRSLGIWSRDQVVDALDRRKNGS</sequence>
<proteinExistence type="predicted"/>
<reference evidence="1 2" key="1">
    <citation type="submission" date="2015-09" db="EMBL/GenBank/DDBJ databases">
        <authorList>
            <consortium name="Swine Surveillance"/>
        </authorList>
    </citation>
    <scope>NUCLEOTIDE SEQUENCE [LARGE SCALE GENOMIC DNA]</scope>
    <source>
        <strain evidence="1 2">CECT 4292</strain>
    </source>
</reference>
<dbReference type="SUPFAM" id="SSF53335">
    <property type="entry name" value="S-adenosyl-L-methionine-dependent methyltransferases"/>
    <property type="match status" value="1"/>
</dbReference>
<dbReference type="STRING" id="81569.RUM4293_02424"/>
<evidence type="ECO:0008006" key="3">
    <source>
        <dbReference type="Google" id="ProtNLM"/>
    </source>
</evidence>
<dbReference type="Gene3D" id="3.40.50.150">
    <property type="entry name" value="Vaccinia Virus protein VP39"/>
    <property type="match status" value="1"/>
</dbReference>
<dbReference type="EMBL" id="CYPU01000068">
    <property type="protein sequence ID" value="CUH49369.1"/>
    <property type="molecule type" value="Genomic_DNA"/>
</dbReference>
<accession>A0A0P1F2W1</accession>
<gene>
    <name evidence="1" type="ORF">RUA4292_03565</name>
</gene>
<evidence type="ECO:0000313" key="1">
    <source>
        <dbReference type="EMBL" id="CUH49369.1"/>
    </source>
</evidence>
<name>A0A0P1F2W1_9RHOB</name>